<protein>
    <recommendedName>
        <fullName evidence="3">Transmembrane protein</fullName>
    </recommendedName>
</protein>
<dbReference type="AlphaFoldDB" id="A0A0S4XJG0"/>
<feature type="signal peptide" evidence="1">
    <location>
        <begin position="1"/>
        <end position="33"/>
    </location>
</feature>
<keyword evidence="1" id="KW-0732">Signal</keyword>
<dbReference type="EMBL" id="LN899822">
    <property type="protein sequence ID" value="CUV64119.1"/>
    <property type="molecule type" value="Genomic_DNA"/>
</dbReference>
<reference evidence="2" key="1">
    <citation type="submission" date="2015-10" db="EMBL/GenBank/DDBJ databases">
        <authorList>
            <person name="Gilbert D.G."/>
        </authorList>
    </citation>
    <scope>NUCLEOTIDE SEQUENCE</scope>
    <source>
        <strain evidence="2">Phyl III-seqv23</strain>
    </source>
</reference>
<accession>A0A0S4XJG0</accession>
<feature type="chain" id="PRO_5006629835" description="Transmembrane protein" evidence="1">
    <location>
        <begin position="34"/>
        <end position="104"/>
    </location>
</feature>
<evidence type="ECO:0000313" key="2">
    <source>
        <dbReference type="EMBL" id="CUV64119.1"/>
    </source>
</evidence>
<proteinExistence type="predicted"/>
<gene>
    <name evidence="2" type="ORF">RD1301_v1_4870001</name>
</gene>
<evidence type="ECO:0000256" key="1">
    <source>
        <dbReference type="SAM" id="SignalP"/>
    </source>
</evidence>
<name>A0A0S4XJG0_RALSL</name>
<sequence length="104" mass="10294">MYKRQKTLTVLLATAVPASVGVASLVLPAAAMAPVTGATSSVTVVMTGVAGAAVATVSVKAELAGLTSPVALVAVAVRLWLPSVRAVVGVKAVSYTHLTLPTKA</sequence>
<evidence type="ECO:0008006" key="3">
    <source>
        <dbReference type="Google" id="ProtNLM"/>
    </source>
</evidence>
<organism evidence="2">
    <name type="scientific">Ralstonia solanacearum</name>
    <name type="common">Pseudomonas solanacearum</name>
    <dbReference type="NCBI Taxonomy" id="305"/>
    <lineage>
        <taxon>Bacteria</taxon>
        <taxon>Pseudomonadati</taxon>
        <taxon>Pseudomonadota</taxon>
        <taxon>Betaproteobacteria</taxon>
        <taxon>Burkholderiales</taxon>
        <taxon>Burkholderiaceae</taxon>
        <taxon>Ralstonia</taxon>
        <taxon>Ralstonia solanacearum species complex</taxon>
    </lineage>
</organism>